<dbReference type="EMBL" id="NUAP01000016">
    <property type="protein sequence ID" value="PEN90786.1"/>
    <property type="molecule type" value="Genomic_DNA"/>
</dbReference>
<evidence type="ECO:0000313" key="11">
    <source>
        <dbReference type="Proteomes" id="UP000225320"/>
    </source>
</evidence>
<organism evidence="4 8">
    <name type="scientific">Bacillus toyonensis</name>
    <dbReference type="NCBI Taxonomy" id="155322"/>
    <lineage>
        <taxon>Bacteria</taxon>
        <taxon>Bacillati</taxon>
        <taxon>Bacillota</taxon>
        <taxon>Bacilli</taxon>
        <taxon>Bacillales</taxon>
        <taxon>Bacillaceae</taxon>
        <taxon>Bacillus</taxon>
        <taxon>Bacillus cereus group</taxon>
    </lineage>
</organism>
<dbReference type="Proteomes" id="UP000224044">
    <property type="component" value="Unassembled WGS sequence"/>
</dbReference>
<reference evidence="7 9" key="2">
    <citation type="submission" date="2017-09" db="EMBL/GenBank/DDBJ databases">
        <title>Large-scale bioinformatics analysis of Bacillus genomes uncovers conserved roles of natural products in bacterial physiology.</title>
        <authorList>
            <consortium name="Agbiome Team Llc"/>
            <person name="Bleich R.M."/>
            <person name="Kirk G.J."/>
            <person name="Santa Maria K.C."/>
            <person name="Allen S.E."/>
            <person name="Farag S."/>
            <person name="Shank E.A."/>
            <person name="Bowers A."/>
        </authorList>
    </citation>
    <scope>NUCLEOTIDE SEQUENCE [LARGE SCALE GENOMIC DNA]</scope>
    <source>
        <strain evidence="1">AFS005430</strain>
        <strain evidence="3 7">AFS027629</strain>
        <strain evidence="2 9">AFS027958</strain>
    </source>
</reference>
<reference evidence="8 10" key="1">
    <citation type="submission" date="2017-09" db="EMBL/GenBank/DDBJ databases">
        <title>Large-scale bioinformatics analysis of Bacillus genomes uncovers conserved roles of natural products in bacterial physiology.</title>
        <authorList>
            <consortium name="Agbiome Team Llc"/>
            <person name="Bleich R.M."/>
            <person name="Grubbs K.J."/>
            <person name="Santa Maria K.C."/>
            <person name="Allen S.E."/>
            <person name="Farag S."/>
            <person name="Shank E.A."/>
            <person name="Bowers A."/>
        </authorList>
    </citation>
    <scope>NUCLEOTIDE SEQUENCE [LARGE SCALE GENOMIC DNA]</scope>
    <source>
        <strain evidence="4 8">AFS021349</strain>
        <strain evidence="6 10">AFS042148</strain>
        <strain evidence="5 11">AFS094862</strain>
    </source>
</reference>
<evidence type="ECO:0000313" key="1">
    <source>
        <dbReference type="EMBL" id="PEI89378.1"/>
    </source>
</evidence>
<dbReference type="EMBL" id="NUEH01000002">
    <property type="protein sequence ID" value="PEI89378.1"/>
    <property type="molecule type" value="Genomic_DNA"/>
</dbReference>
<dbReference type="EMBL" id="NUSY01000033">
    <property type="protein sequence ID" value="PHE09417.1"/>
    <property type="molecule type" value="Genomic_DNA"/>
</dbReference>
<dbReference type="Proteomes" id="UP000220969">
    <property type="component" value="Unassembled WGS sequence"/>
</dbReference>
<dbReference type="EMBL" id="NVOI01000023">
    <property type="protein sequence ID" value="PGG93965.1"/>
    <property type="molecule type" value="Genomic_DNA"/>
</dbReference>
<evidence type="ECO:0000313" key="6">
    <source>
        <dbReference type="EMBL" id="PHE09417.1"/>
    </source>
</evidence>
<dbReference type="Proteomes" id="UP000220078">
    <property type="component" value="Unassembled WGS sequence"/>
</dbReference>
<evidence type="ECO:0000313" key="5">
    <source>
        <dbReference type="EMBL" id="PGG93965.1"/>
    </source>
</evidence>
<dbReference type="Proteomes" id="UP000220934">
    <property type="component" value="Unassembled WGS sequence"/>
</dbReference>
<gene>
    <name evidence="3" type="ORF">CN551_05545</name>
    <name evidence="4" type="ORF">CN585_05215</name>
    <name evidence="2" type="ORF">CN596_08560</name>
    <name evidence="1" type="ORF">CN678_02900</name>
    <name evidence="6" type="ORF">COF62_22610</name>
    <name evidence="5" type="ORF">CON73_05705</name>
</gene>
<evidence type="ECO:0000313" key="4">
    <source>
        <dbReference type="EMBL" id="PEQ09202.1"/>
    </source>
</evidence>
<evidence type="ECO:0000313" key="9">
    <source>
        <dbReference type="Proteomes" id="UP000220934"/>
    </source>
</evidence>
<proteinExistence type="predicted"/>
<evidence type="ECO:0000313" key="3">
    <source>
        <dbReference type="EMBL" id="PEN90786.1"/>
    </source>
</evidence>
<dbReference type="EMBL" id="NUBY01000014">
    <property type="protein sequence ID" value="PEQ09202.1"/>
    <property type="molecule type" value="Genomic_DNA"/>
</dbReference>
<comment type="caution">
    <text evidence="4">The sequence shown here is derived from an EMBL/GenBank/DDBJ whole genome shotgun (WGS) entry which is preliminary data.</text>
</comment>
<protein>
    <submittedName>
        <fullName evidence="4">TetR family transcriptional regulator</fullName>
    </submittedName>
</protein>
<dbReference type="AlphaFoldDB" id="A0A2B6N3H5"/>
<sequence>MIRYIELYFDKFYKKLISAIRLKQKLLMLKTDGICKVQTSIFQ</sequence>
<evidence type="ECO:0000313" key="2">
    <source>
        <dbReference type="EMBL" id="PEN55973.1"/>
    </source>
</evidence>
<dbReference type="Proteomes" id="UP000220841">
    <property type="component" value="Unassembled WGS sequence"/>
</dbReference>
<dbReference type="EMBL" id="NUAJ01000007">
    <property type="protein sequence ID" value="PEN55973.1"/>
    <property type="molecule type" value="Genomic_DNA"/>
</dbReference>
<evidence type="ECO:0000313" key="8">
    <source>
        <dbReference type="Proteomes" id="UP000220841"/>
    </source>
</evidence>
<accession>A0A2B6N3H5</accession>
<evidence type="ECO:0000313" key="10">
    <source>
        <dbReference type="Proteomes" id="UP000224044"/>
    </source>
</evidence>
<name>A0A2B6N3H5_9BACI</name>
<dbReference type="Proteomes" id="UP000225320">
    <property type="component" value="Unassembled WGS sequence"/>
</dbReference>
<evidence type="ECO:0000313" key="7">
    <source>
        <dbReference type="Proteomes" id="UP000220078"/>
    </source>
</evidence>